<dbReference type="Proteomes" id="UP000008783">
    <property type="component" value="Unassembled WGS sequence"/>
</dbReference>
<dbReference type="KEGG" id="pgr:PGTG_11246"/>
<protein>
    <submittedName>
        <fullName evidence="1">Uncharacterized protein</fullName>
    </submittedName>
</protein>
<sequence length="169" mass="19578">MQGLSEHQQLIREVFLIMVYHHNEATEEILNGIMKLPSIPSFGVILFLGKPSLQFIWETFCADKAEVAKILQELLSHQYLSLRTTPTTHDNYDLAKLFDMRDKDFKQAVRTTKDGFLWLLDQICQHPIFYSNSPWPQLPIPHQLALTLKRLGSNGNSALVKINKLRYQK</sequence>
<accession>E3KLA2</accession>
<dbReference type="EMBL" id="DS178293">
    <property type="protein sequence ID" value="EFP85077.2"/>
    <property type="molecule type" value="Genomic_DNA"/>
</dbReference>
<dbReference type="InParanoid" id="E3KLA2"/>
<reference evidence="2" key="2">
    <citation type="journal article" date="2011" name="Proc. Natl. Acad. Sci. U.S.A.">
        <title>Obligate biotrophy features unraveled by the genomic analysis of rust fungi.</title>
        <authorList>
            <person name="Duplessis S."/>
            <person name="Cuomo C.A."/>
            <person name="Lin Y.-C."/>
            <person name="Aerts A."/>
            <person name="Tisserant E."/>
            <person name="Veneault-Fourrey C."/>
            <person name="Joly D.L."/>
            <person name="Hacquard S."/>
            <person name="Amselem J."/>
            <person name="Cantarel B.L."/>
            <person name="Chiu R."/>
            <person name="Coutinho P.M."/>
            <person name="Feau N."/>
            <person name="Field M."/>
            <person name="Frey P."/>
            <person name="Gelhaye E."/>
            <person name="Goldberg J."/>
            <person name="Grabherr M.G."/>
            <person name="Kodira C.D."/>
            <person name="Kohler A."/>
            <person name="Kuees U."/>
            <person name="Lindquist E.A."/>
            <person name="Lucas S.M."/>
            <person name="Mago R."/>
            <person name="Mauceli E."/>
            <person name="Morin E."/>
            <person name="Murat C."/>
            <person name="Pangilinan J.L."/>
            <person name="Park R."/>
            <person name="Pearson M."/>
            <person name="Quesneville H."/>
            <person name="Rouhier N."/>
            <person name="Sakthikumar S."/>
            <person name="Salamov A.A."/>
            <person name="Schmutz J."/>
            <person name="Selles B."/>
            <person name="Shapiro H."/>
            <person name="Tanguay P."/>
            <person name="Tuskan G.A."/>
            <person name="Henrissat B."/>
            <person name="Van de Peer Y."/>
            <person name="Rouze P."/>
            <person name="Ellis J.G."/>
            <person name="Dodds P.N."/>
            <person name="Schein J.E."/>
            <person name="Zhong S."/>
            <person name="Hamelin R.C."/>
            <person name="Grigoriev I.V."/>
            <person name="Szabo L.J."/>
            <person name="Martin F."/>
        </authorList>
    </citation>
    <scope>NUCLEOTIDE SEQUENCE [LARGE SCALE GENOMIC DNA]</scope>
    <source>
        <strain evidence="2">CRL 75-36-700-3 / race SCCL</strain>
    </source>
</reference>
<dbReference type="VEuPathDB" id="FungiDB:PGTG_11246"/>
<dbReference type="AlphaFoldDB" id="E3KLA2"/>
<name>E3KLA2_PUCGT</name>
<proteinExistence type="predicted"/>
<keyword evidence="2" id="KW-1185">Reference proteome</keyword>
<evidence type="ECO:0000313" key="2">
    <source>
        <dbReference type="Proteomes" id="UP000008783"/>
    </source>
</evidence>
<dbReference type="OrthoDB" id="2507202at2759"/>
<organism evidence="1 2">
    <name type="scientific">Puccinia graminis f. sp. tritici (strain CRL 75-36-700-3 / race SCCL)</name>
    <name type="common">Black stem rust fungus</name>
    <dbReference type="NCBI Taxonomy" id="418459"/>
    <lineage>
        <taxon>Eukaryota</taxon>
        <taxon>Fungi</taxon>
        <taxon>Dikarya</taxon>
        <taxon>Basidiomycota</taxon>
        <taxon>Pucciniomycotina</taxon>
        <taxon>Pucciniomycetes</taxon>
        <taxon>Pucciniales</taxon>
        <taxon>Pucciniaceae</taxon>
        <taxon>Puccinia</taxon>
    </lineage>
</organism>
<dbReference type="GeneID" id="10527054"/>
<gene>
    <name evidence="1" type="ORF">PGTG_11246</name>
</gene>
<dbReference type="HOGENOM" id="CLU_109042_0_0_1"/>
<evidence type="ECO:0000313" key="1">
    <source>
        <dbReference type="EMBL" id="EFP85077.2"/>
    </source>
</evidence>
<reference key="1">
    <citation type="submission" date="2007-01" db="EMBL/GenBank/DDBJ databases">
        <title>The Genome Sequence of Puccinia graminis f. sp. tritici Strain CRL 75-36-700-3.</title>
        <authorList>
            <consortium name="The Broad Institute Genome Sequencing Platform"/>
            <person name="Birren B."/>
            <person name="Lander E."/>
            <person name="Galagan J."/>
            <person name="Nusbaum C."/>
            <person name="Devon K."/>
            <person name="Cuomo C."/>
            <person name="Jaffe D."/>
            <person name="Butler J."/>
            <person name="Alvarez P."/>
            <person name="Gnerre S."/>
            <person name="Grabherr M."/>
            <person name="Mauceli E."/>
            <person name="Brockman W."/>
            <person name="Young S."/>
            <person name="LaButti K."/>
            <person name="Sykes S."/>
            <person name="DeCaprio D."/>
            <person name="Crawford M."/>
            <person name="Koehrsen M."/>
            <person name="Engels R."/>
            <person name="Montgomery P."/>
            <person name="Pearson M."/>
            <person name="Howarth C."/>
            <person name="Larson L."/>
            <person name="White J."/>
            <person name="Zeng Q."/>
            <person name="Kodira C."/>
            <person name="Yandava C."/>
            <person name="Alvarado L."/>
            <person name="O'Leary S."/>
            <person name="Szabo L."/>
            <person name="Dean R."/>
            <person name="Schein J."/>
        </authorList>
    </citation>
    <scope>NUCLEOTIDE SEQUENCE</scope>
    <source>
        <strain>CRL 75-36-700-3</strain>
    </source>
</reference>
<dbReference type="RefSeq" id="XP_003329496.2">
    <property type="nucleotide sequence ID" value="XM_003329448.2"/>
</dbReference>